<evidence type="ECO:0000259" key="8">
    <source>
        <dbReference type="Pfam" id="PF01545"/>
    </source>
</evidence>
<keyword evidence="3" id="KW-0813">Transport</keyword>
<gene>
    <name evidence="10" type="ORF">IAA19_03760</name>
</gene>
<feature type="transmembrane region" description="Helical" evidence="7">
    <location>
        <begin position="130"/>
        <end position="148"/>
    </location>
</feature>
<dbReference type="GO" id="GO:0008324">
    <property type="term" value="F:monoatomic cation transmembrane transporter activity"/>
    <property type="evidence" value="ECO:0007669"/>
    <property type="project" value="InterPro"/>
</dbReference>
<reference evidence="10" key="1">
    <citation type="journal article" date="2021" name="PeerJ">
        <title>Extensive microbial diversity within the chicken gut microbiome revealed by metagenomics and culture.</title>
        <authorList>
            <person name="Gilroy R."/>
            <person name="Ravi A."/>
            <person name="Getino M."/>
            <person name="Pursley I."/>
            <person name="Horton D.L."/>
            <person name="Alikhan N.F."/>
            <person name="Baker D."/>
            <person name="Gharbi K."/>
            <person name="Hall N."/>
            <person name="Watson M."/>
            <person name="Adriaenssens E.M."/>
            <person name="Foster-Nyarko E."/>
            <person name="Jarju S."/>
            <person name="Secka A."/>
            <person name="Antonio M."/>
            <person name="Oren A."/>
            <person name="Chaudhuri R.R."/>
            <person name="La Ragione R."/>
            <person name="Hildebrand F."/>
            <person name="Pallen M.J."/>
        </authorList>
    </citation>
    <scope>NUCLEOTIDE SEQUENCE</scope>
    <source>
        <strain evidence="10">ChiHjej12B11-14209</strain>
    </source>
</reference>
<dbReference type="InterPro" id="IPR036837">
    <property type="entry name" value="Cation_efflux_CTD_sf"/>
</dbReference>
<keyword evidence="6 7" id="KW-0472">Membrane</keyword>
<evidence type="ECO:0000256" key="4">
    <source>
        <dbReference type="ARBA" id="ARBA00022692"/>
    </source>
</evidence>
<dbReference type="Pfam" id="PF16916">
    <property type="entry name" value="ZT_dimer"/>
    <property type="match status" value="1"/>
</dbReference>
<dbReference type="EMBL" id="DXBM01000034">
    <property type="protein sequence ID" value="HIZ46122.1"/>
    <property type="molecule type" value="Genomic_DNA"/>
</dbReference>
<dbReference type="SUPFAM" id="SSF160240">
    <property type="entry name" value="Cation efflux protein cytoplasmic domain-like"/>
    <property type="match status" value="1"/>
</dbReference>
<organism evidence="10 11">
    <name type="scientific">Candidatus Olsenella pullistercoris</name>
    <dbReference type="NCBI Taxonomy" id="2838712"/>
    <lineage>
        <taxon>Bacteria</taxon>
        <taxon>Bacillati</taxon>
        <taxon>Actinomycetota</taxon>
        <taxon>Coriobacteriia</taxon>
        <taxon>Coriobacteriales</taxon>
        <taxon>Atopobiaceae</taxon>
        <taxon>Olsenella</taxon>
    </lineage>
</organism>
<protein>
    <submittedName>
        <fullName evidence="10">Cation diffusion facilitator family transporter</fullName>
    </submittedName>
</protein>
<sequence length="392" mass="42125">MTQLLMRLFVGEGADMADARVRTRVGLVASVTCIVCNVALCVAKGVVGLLAGSVSVVADAVNNLSDASSNVVSLLGFKLASRPADAEHPYGHGRYEYLAGLVVAVLVCAIGINLVLSSVDKIVHPEPTDFGPAVAVALVASMLVKLWMSAFNRRLGRAIASETLEATAIDSRNDVISSAAVLASAVVSQLTNFDLDGWAGLAVGGFICWSGIELVREAVSPLLGRVPDPAYVEHIRSKIMSYPGVLGTHDLMVHDYGPGRQFASAHVEMAAEGNALEQHDLLDNIEQDFLTGEGLVMTLHYDPIVTNDPEVRDMRHWIDLAVKGIDPRLSIHDLRCVPGPTHTNVIFDCVRPVGCPLSAAELRERVSELVRERYPRAVCKITVDESYVSPRQ</sequence>
<dbReference type="InterPro" id="IPR002524">
    <property type="entry name" value="Cation_efflux"/>
</dbReference>
<keyword evidence="5 7" id="KW-1133">Transmembrane helix</keyword>
<comment type="caution">
    <text evidence="10">The sequence shown here is derived from an EMBL/GenBank/DDBJ whole genome shotgun (WGS) entry which is preliminary data.</text>
</comment>
<evidence type="ECO:0000256" key="3">
    <source>
        <dbReference type="ARBA" id="ARBA00022448"/>
    </source>
</evidence>
<dbReference type="NCBIfam" id="TIGR01297">
    <property type="entry name" value="CDF"/>
    <property type="match status" value="1"/>
</dbReference>
<feature type="transmembrane region" description="Helical" evidence="7">
    <location>
        <begin position="97"/>
        <end position="118"/>
    </location>
</feature>
<dbReference type="Gene3D" id="3.30.70.1350">
    <property type="entry name" value="Cation efflux protein, cytoplasmic domain"/>
    <property type="match status" value="1"/>
</dbReference>
<dbReference type="Proteomes" id="UP000824062">
    <property type="component" value="Unassembled WGS sequence"/>
</dbReference>
<proteinExistence type="inferred from homology"/>
<name>A0A9D2EYS9_9ACTN</name>
<dbReference type="InterPro" id="IPR027470">
    <property type="entry name" value="Cation_efflux_CTD"/>
</dbReference>
<dbReference type="AlphaFoldDB" id="A0A9D2EYS9"/>
<dbReference type="Gene3D" id="1.20.1510.10">
    <property type="entry name" value="Cation efflux protein transmembrane domain"/>
    <property type="match status" value="1"/>
</dbReference>
<evidence type="ECO:0000256" key="6">
    <source>
        <dbReference type="ARBA" id="ARBA00023136"/>
    </source>
</evidence>
<dbReference type="GO" id="GO:0016020">
    <property type="term" value="C:membrane"/>
    <property type="evidence" value="ECO:0007669"/>
    <property type="project" value="UniProtKB-SubCell"/>
</dbReference>
<feature type="domain" description="Cation efflux protein transmembrane" evidence="8">
    <location>
        <begin position="33"/>
        <end position="223"/>
    </location>
</feature>
<evidence type="ECO:0000313" key="11">
    <source>
        <dbReference type="Proteomes" id="UP000824062"/>
    </source>
</evidence>
<evidence type="ECO:0000256" key="2">
    <source>
        <dbReference type="ARBA" id="ARBA00008114"/>
    </source>
</evidence>
<accession>A0A9D2EYS9</accession>
<dbReference type="Pfam" id="PF01545">
    <property type="entry name" value="Cation_efflux"/>
    <property type="match status" value="1"/>
</dbReference>
<keyword evidence="4 7" id="KW-0812">Transmembrane</keyword>
<dbReference type="InterPro" id="IPR027469">
    <property type="entry name" value="Cation_efflux_TMD_sf"/>
</dbReference>
<dbReference type="FunFam" id="1.20.1510.10:FF:000006">
    <property type="entry name" value="Divalent cation efflux transporter"/>
    <property type="match status" value="1"/>
</dbReference>
<comment type="subcellular location">
    <subcellularLocation>
        <location evidence="1">Membrane</location>
        <topology evidence="1">Multi-pass membrane protein</topology>
    </subcellularLocation>
</comment>
<evidence type="ECO:0000256" key="5">
    <source>
        <dbReference type="ARBA" id="ARBA00022989"/>
    </source>
</evidence>
<dbReference type="InterPro" id="IPR050291">
    <property type="entry name" value="CDF_Transporter"/>
</dbReference>
<dbReference type="InterPro" id="IPR058533">
    <property type="entry name" value="Cation_efflux_TM"/>
</dbReference>
<dbReference type="PANTHER" id="PTHR43840:SF15">
    <property type="entry name" value="MITOCHONDRIAL METAL TRANSPORTER 1-RELATED"/>
    <property type="match status" value="1"/>
</dbReference>
<dbReference type="PANTHER" id="PTHR43840">
    <property type="entry name" value="MITOCHONDRIAL METAL TRANSPORTER 1-RELATED"/>
    <property type="match status" value="1"/>
</dbReference>
<comment type="similarity">
    <text evidence="2">Belongs to the cation diffusion facilitator (CDF) transporter (TC 2.A.4) family.</text>
</comment>
<reference evidence="10" key="2">
    <citation type="submission" date="2021-04" db="EMBL/GenBank/DDBJ databases">
        <authorList>
            <person name="Gilroy R."/>
        </authorList>
    </citation>
    <scope>NUCLEOTIDE SEQUENCE</scope>
    <source>
        <strain evidence="10">ChiHjej12B11-14209</strain>
    </source>
</reference>
<dbReference type="SUPFAM" id="SSF161111">
    <property type="entry name" value="Cation efflux protein transmembrane domain-like"/>
    <property type="match status" value="1"/>
</dbReference>
<evidence type="ECO:0000256" key="7">
    <source>
        <dbReference type="SAM" id="Phobius"/>
    </source>
</evidence>
<evidence type="ECO:0000313" key="10">
    <source>
        <dbReference type="EMBL" id="HIZ46122.1"/>
    </source>
</evidence>
<evidence type="ECO:0000259" key="9">
    <source>
        <dbReference type="Pfam" id="PF16916"/>
    </source>
</evidence>
<evidence type="ECO:0000256" key="1">
    <source>
        <dbReference type="ARBA" id="ARBA00004141"/>
    </source>
</evidence>
<feature type="domain" description="Cation efflux protein cytoplasmic" evidence="9">
    <location>
        <begin position="227"/>
        <end position="291"/>
    </location>
</feature>